<dbReference type="SUPFAM" id="SSF52540">
    <property type="entry name" value="P-loop containing nucleoside triphosphate hydrolases"/>
    <property type="match status" value="1"/>
</dbReference>
<organism evidence="1 2">
    <name type="scientific">Burkholderia multivorans</name>
    <dbReference type="NCBI Taxonomy" id="87883"/>
    <lineage>
        <taxon>Bacteria</taxon>
        <taxon>Pseudomonadati</taxon>
        <taxon>Pseudomonadota</taxon>
        <taxon>Betaproteobacteria</taxon>
        <taxon>Burkholderiales</taxon>
        <taxon>Burkholderiaceae</taxon>
        <taxon>Burkholderia</taxon>
        <taxon>Burkholderia cepacia complex</taxon>
    </lineage>
</organism>
<dbReference type="Proteomes" id="UP000237811">
    <property type="component" value="Unassembled WGS sequence"/>
</dbReference>
<feature type="non-terminal residue" evidence="1">
    <location>
        <position position="42"/>
    </location>
</feature>
<reference evidence="1 2" key="1">
    <citation type="submission" date="2018-03" db="EMBL/GenBank/DDBJ databases">
        <authorList>
            <person name="Nguyen K."/>
            <person name="Fouts D."/>
            <person name="Sutton G."/>
        </authorList>
    </citation>
    <scope>NUCLEOTIDE SEQUENCE [LARGE SCALE GENOMIC DNA]</scope>
    <source>
        <strain evidence="1 2">AU14328</strain>
    </source>
</reference>
<evidence type="ECO:0000313" key="1">
    <source>
        <dbReference type="EMBL" id="PRE43905.1"/>
    </source>
</evidence>
<dbReference type="AlphaFoldDB" id="A0AB37AMV9"/>
<dbReference type="EMBL" id="PVFR01000067">
    <property type="protein sequence ID" value="PRE43905.1"/>
    <property type="molecule type" value="Genomic_DNA"/>
</dbReference>
<keyword evidence="1" id="KW-0067">ATP-binding</keyword>
<accession>A0AB37AMV9</accession>
<gene>
    <name evidence="1" type="ORF">C6P99_22755</name>
</gene>
<dbReference type="GO" id="GO:0005524">
    <property type="term" value="F:ATP binding"/>
    <property type="evidence" value="ECO:0007669"/>
    <property type="project" value="UniProtKB-KW"/>
</dbReference>
<dbReference type="InterPro" id="IPR027417">
    <property type="entry name" value="P-loop_NTPase"/>
</dbReference>
<comment type="caution">
    <text evidence="1">The sequence shown here is derived from an EMBL/GenBank/DDBJ whole genome shotgun (WGS) entry which is preliminary data.</text>
</comment>
<keyword evidence="1" id="KW-0547">Nucleotide-binding</keyword>
<protein>
    <submittedName>
        <fullName evidence="1">Fe3+/spermidine/putrescine ABC transporter ATP-binding protein</fullName>
    </submittedName>
</protein>
<sequence>MKSDDVIVSFRGVRKTYDGETLVVKSLDLDIRRGEFLTLLGP</sequence>
<proteinExistence type="predicted"/>
<dbReference type="Gene3D" id="3.40.50.300">
    <property type="entry name" value="P-loop containing nucleotide triphosphate hydrolases"/>
    <property type="match status" value="1"/>
</dbReference>
<evidence type="ECO:0000313" key="2">
    <source>
        <dbReference type="Proteomes" id="UP000237811"/>
    </source>
</evidence>
<name>A0AB37AMV9_9BURK</name>